<accession>A0A2S5KLM8</accession>
<name>A0A2S5KLM8_9PROT</name>
<evidence type="ECO:0000256" key="1">
    <source>
        <dbReference type="ARBA" id="ARBA00038310"/>
    </source>
</evidence>
<dbReference type="Proteomes" id="UP000238196">
    <property type="component" value="Unassembled WGS sequence"/>
</dbReference>
<dbReference type="AlphaFoldDB" id="A0A2S5KLM8"/>
<sequence length="349" mass="39243">MSQSISTAPSPSVTSSSGVAAISQQALSALQQRFLHSEDNADLPIVDAHMHFWDPQHNYHPWLCDLPRIPFRYGDYSAICQPYLPADYQRQQGQHRVVGSIYMEAEWDPTDPLGEARWISELHQRSGWPLAMIGQAWLDRDDCAGQLAGLAAWPLVRGVRHKPRTLAQQDYRPDHRLPGSMQCERWQRGYALLQEYNLLCELQCPWWHLPDAVPLLQRYPGVTLVINHTGVPGDRSPATLTGWQQAMSQLAAFPQVSVKISGLGLPQQPWRLEDNQWLIRQTIELFGAERCLFASNFPVDGLVTSLDALFGHFKQATADLPAAERLALFCTNALRLYRVHLPDATAAPG</sequence>
<comment type="caution">
    <text evidence="3">The sequence shown here is derived from an EMBL/GenBank/DDBJ whole genome shotgun (WGS) entry which is preliminary data.</text>
</comment>
<dbReference type="InterPro" id="IPR006680">
    <property type="entry name" value="Amidohydro-rel"/>
</dbReference>
<evidence type="ECO:0000313" key="3">
    <source>
        <dbReference type="EMBL" id="PPC75553.1"/>
    </source>
</evidence>
<organism evidence="3 4">
    <name type="scientific">Proteobacteria bacterium 228</name>
    <dbReference type="NCBI Taxonomy" id="2083153"/>
    <lineage>
        <taxon>Bacteria</taxon>
        <taxon>Pseudomonadati</taxon>
        <taxon>Pseudomonadota</taxon>
    </lineage>
</organism>
<protein>
    <submittedName>
        <fullName evidence="3">Thioesterase</fullName>
    </submittedName>
</protein>
<comment type="similarity">
    <text evidence="1">Belongs to the metallo-dependent hydrolases superfamily.</text>
</comment>
<feature type="domain" description="Amidohydrolase-related" evidence="2">
    <location>
        <begin position="46"/>
        <end position="338"/>
    </location>
</feature>
<dbReference type="Gene3D" id="3.20.20.140">
    <property type="entry name" value="Metal-dependent hydrolases"/>
    <property type="match status" value="1"/>
</dbReference>
<dbReference type="InterPro" id="IPR032466">
    <property type="entry name" value="Metal_Hydrolase"/>
</dbReference>
<evidence type="ECO:0000313" key="4">
    <source>
        <dbReference type="Proteomes" id="UP000238196"/>
    </source>
</evidence>
<dbReference type="Pfam" id="PF04909">
    <property type="entry name" value="Amidohydro_2"/>
    <property type="match status" value="1"/>
</dbReference>
<dbReference type="InterPro" id="IPR052350">
    <property type="entry name" value="Metallo-dep_Lactonases"/>
</dbReference>
<dbReference type="EMBL" id="PRLP01000084">
    <property type="protein sequence ID" value="PPC75553.1"/>
    <property type="molecule type" value="Genomic_DNA"/>
</dbReference>
<dbReference type="PANTHER" id="PTHR43569">
    <property type="entry name" value="AMIDOHYDROLASE"/>
    <property type="match status" value="1"/>
</dbReference>
<evidence type="ECO:0000259" key="2">
    <source>
        <dbReference type="Pfam" id="PF04909"/>
    </source>
</evidence>
<dbReference type="OrthoDB" id="9787654at2"/>
<dbReference type="SUPFAM" id="SSF51556">
    <property type="entry name" value="Metallo-dependent hydrolases"/>
    <property type="match status" value="1"/>
</dbReference>
<dbReference type="PANTHER" id="PTHR43569:SF1">
    <property type="entry name" value="BLL3371 PROTEIN"/>
    <property type="match status" value="1"/>
</dbReference>
<dbReference type="GO" id="GO:0016787">
    <property type="term" value="F:hydrolase activity"/>
    <property type="evidence" value="ECO:0007669"/>
    <property type="project" value="InterPro"/>
</dbReference>
<gene>
    <name evidence="3" type="ORF">C4K68_19845</name>
</gene>
<reference evidence="3 4" key="1">
    <citation type="submission" date="2018-02" db="EMBL/GenBank/DDBJ databases">
        <title>novel marine gammaproteobacteria from coastal saline agro ecosystem.</title>
        <authorList>
            <person name="Krishnan R."/>
            <person name="Ramesh Kumar N."/>
        </authorList>
    </citation>
    <scope>NUCLEOTIDE SEQUENCE [LARGE SCALE GENOMIC DNA]</scope>
    <source>
        <strain evidence="3 4">228</strain>
    </source>
</reference>
<proteinExistence type="inferred from homology"/>